<evidence type="ECO:0000313" key="2">
    <source>
        <dbReference type="EMBL" id="PKI40207.1"/>
    </source>
</evidence>
<feature type="region of interest" description="Disordered" evidence="1">
    <location>
        <begin position="51"/>
        <end position="89"/>
    </location>
</feature>
<proteinExistence type="predicted"/>
<protein>
    <submittedName>
        <fullName evidence="2">Uncharacterized protein</fullName>
    </submittedName>
</protein>
<reference evidence="2 3" key="1">
    <citation type="submission" date="2017-11" db="EMBL/GenBank/DDBJ databases">
        <title>De-novo sequencing of pomegranate (Punica granatum L.) genome.</title>
        <authorList>
            <person name="Akparov Z."/>
            <person name="Amiraslanov A."/>
            <person name="Hajiyeva S."/>
            <person name="Abbasov M."/>
            <person name="Kaur K."/>
            <person name="Hamwieh A."/>
            <person name="Solovyev V."/>
            <person name="Salamov A."/>
            <person name="Braich B."/>
            <person name="Kosarev P."/>
            <person name="Mahmoud A."/>
            <person name="Hajiyev E."/>
            <person name="Babayeva S."/>
            <person name="Izzatullayeva V."/>
            <person name="Mammadov A."/>
            <person name="Mammadov A."/>
            <person name="Sharifova S."/>
            <person name="Ojaghi J."/>
            <person name="Eynullazada K."/>
            <person name="Bayramov B."/>
            <person name="Abdulazimova A."/>
            <person name="Shahmuradov I."/>
        </authorList>
    </citation>
    <scope>NUCLEOTIDE SEQUENCE [LARGE SCALE GENOMIC DNA]</scope>
    <source>
        <strain evidence="3">cv. AG2017</strain>
        <tissue evidence="2">Leaf</tissue>
    </source>
</reference>
<organism evidence="2 3">
    <name type="scientific">Punica granatum</name>
    <name type="common">Pomegranate</name>
    <dbReference type="NCBI Taxonomy" id="22663"/>
    <lineage>
        <taxon>Eukaryota</taxon>
        <taxon>Viridiplantae</taxon>
        <taxon>Streptophyta</taxon>
        <taxon>Embryophyta</taxon>
        <taxon>Tracheophyta</taxon>
        <taxon>Spermatophyta</taxon>
        <taxon>Magnoliopsida</taxon>
        <taxon>eudicotyledons</taxon>
        <taxon>Gunneridae</taxon>
        <taxon>Pentapetalae</taxon>
        <taxon>rosids</taxon>
        <taxon>malvids</taxon>
        <taxon>Myrtales</taxon>
        <taxon>Lythraceae</taxon>
        <taxon>Punica</taxon>
    </lineage>
</organism>
<accession>A0A2I0I887</accession>
<comment type="caution">
    <text evidence="2">The sequence shown here is derived from an EMBL/GenBank/DDBJ whole genome shotgun (WGS) entry which is preliminary data.</text>
</comment>
<gene>
    <name evidence="2" type="ORF">CRG98_039400</name>
</gene>
<dbReference type="AlphaFoldDB" id="A0A2I0I887"/>
<dbReference type="Proteomes" id="UP000233551">
    <property type="component" value="Unassembled WGS sequence"/>
</dbReference>
<name>A0A2I0I887_PUNGR</name>
<dbReference type="EMBL" id="PGOL01003645">
    <property type="protein sequence ID" value="PKI40207.1"/>
    <property type="molecule type" value="Genomic_DNA"/>
</dbReference>
<evidence type="ECO:0000313" key="3">
    <source>
        <dbReference type="Proteomes" id="UP000233551"/>
    </source>
</evidence>
<keyword evidence="3" id="KW-1185">Reference proteome</keyword>
<sequence length="209" mass="24405">MEELTRQVANWATANAANRNIRLSSSKGKELMVDPDPIRLLGYDWSIRGRTYEDPPRRTSRQRGSFDRDHYPEGPYSGRNNPAYEPRIPNQREEPRQHINMQNYMGTYVISIENEHLRVQLPRPPYPEWVDDEPFPEDDNKTMLATELLDAIVSARMLQVPIVTGIEAEDRAKFCRWHHNDSHTSDKCIVFKNVVKNKLKTRAFTITLE</sequence>
<evidence type="ECO:0000256" key="1">
    <source>
        <dbReference type="SAM" id="MobiDB-lite"/>
    </source>
</evidence>